<evidence type="ECO:0000256" key="6">
    <source>
        <dbReference type="ARBA" id="ARBA00023136"/>
    </source>
</evidence>
<evidence type="ECO:0000256" key="2">
    <source>
        <dbReference type="ARBA" id="ARBA00007362"/>
    </source>
</evidence>
<dbReference type="InterPro" id="IPR037185">
    <property type="entry name" value="EmrE-like"/>
</dbReference>
<evidence type="ECO:0000256" key="3">
    <source>
        <dbReference type="ARBA" id="ARBA00022475"/>
    </source>
</evidence>
<evidence type="ECO:0000313" key="9">
    <source>
        <dbReference type="EMBL" id="MDQ0201706.1"/>
    </source>
</evidence>
<dbReference type="PANTHER" id="PTHR32322">
    <property type="entry name" value="INNER MEMBRANE TRANSPORTER"/>
    <property type="match status" value="1"/>
</dbReference>
<feature type="transmembrane region" description="Helical" evidence="7">
    <location>
        <begin position="116"/>
        <end position="135"/>
    </location>
</feature>
<gene>
    <name evidence="9" type="ORF">J2S10_004916</name>
</gene>
<feature type="transmembrane region" description="Helical" evidence="7">
    <location>
        <begin position="175"/>
        <end position="196"/>
    </location>
</feature>
<evidence type="ECO:0000256" key="5">
    <source>
        <dbReference type="ARBA" id="ARBA00022989"/>
    </source>
</evidence>
<evidence type="ECO:0000256" key="7">
    <source>
        <dbReference type="SAM" id="Phobius"/>
    </source>
</evidence>
<evidence type="ECO:0000256" key="4">
    <source>
        <dbReference type="ARBA" id="ARBA00022692"/>
    </source>
</evidence>
<dbReference type="InterPro" id="IPR050638">
    <property type="entry name" value="AA-Vitamin_Transporters"/>
</dbReference>
<feature type="transmembrane region" description="Helical" evidence="7">
    <location>
        <begin position="86"/>
        <end position="104"/>
    </location>
</feature>
<dbReference type="InterPro" id="IPR000620">
    <property type="entry name" value="EamA_dom"/>
</dbReference>
<comment type="similarity">
    <text evidence="2">Belongs to the EamA transporter family.</text>
</comment>
<feature type="domain" description="EamA" evidence="8">
    <location>
        <begin position="6"/>
        <end position="72"/>
    </location>
</feature>
<comment type="subcellular location">
    <subcellularLocation>
        <location evidence="1">Cell membrane</location>
        <topology evidence="1">Multi-pass membrane protein</topology>
    </subcellularLocation>
</comment>
<keyword evidence="6 7" id="KW-0472">Membrane</keyword>
<keyword evidence="10" id="KW-1185">Reference proteome</keyword>
<dbReference type="EMBL" id="JAUSTW010000011">
    <property type="protein sequence ID" value="MDQ0201706.1"/>
    <property type="molecule type" value="Genomic_DNA"/>
</dbReference>
<dbReference type="Proteomes" id="UP001224122">
    <property type="component" value="Unassembled WGS sequence"/>
</dbReference>
<keyword evidence="4 7" id="KW-0812">Transmembrane</keyword>
<feature type="transmembrane region" description="Helical" evidence="7">
    <location>
        <begin position="28"/>
        <end position="49"/>
    </location>
</feature>
<reference evidence="9 10" key="1">
    <citation type="submission" date="2023-07" db="EMBL/GenBank/DDBJ databases">
        <title>Genomic Encyclopedia of Type Strains, Phase IV (KMG-IV): sequencing the most valuable type-strain genomes for metagenomic binning, comparative biology and taxonomic classification.</title>
        <authorList>
            <person name="Goeker M."/>
        </authorList>
    </citation>
    <scope>NUCLEOTIDE SEQUENCE [LARGE SCALE GENOMIC DNA]</scope>
    <source>
        <strain evidence="9 10">DSM 27594</strain>
    </source>
</reference>
<proteinExistence type="inferred from homology"/>
<dbReference type="Gene3D" id="1.10.3730.20">
    <property type="match status" value="1"/>
</dbReference>
<feature type="transmembrane region" description="Helical" evidence="7">
    <location>
        <begin position="56"/>
        <end position="74"/>
    </location>
</feature>
<evidence type="ECO:0000259" key="8">
    <source>
        <dbReference type="Pfam" id="PF00892"/>
    </source>
</evidence>
<feature type="domain" description="EamA" evidence="8">
    <location>
        <begin position="82"/>
        <end position="216"/>
    </location>
</feature>
<dbReference type="Pfam" id="PF00892">
    <property type="entry name" value="EamA"/>
    <property type="match status" value="2"/>
</dbReference>
<name>A0ABT9Y2B1_9BACI</name>
<comment type="caution">
    <text evidence="9">The sequence shown here is derived from an EMBL/GenBank/DDBJ whole genome shotgun (WGS) entry which is preliminary data.</text>
</comment>
<keyword evidence="5 7" id="KW-1133">Transmembrane helix</keyword>
<accession>A0ABT9Y2B1</accession>
<keyword evidence="3" id="KW-1003">Cell membrane</keyword>
<feature type="transmembrane region" description="Helical" evidence="7">
    <location>
        <begin position="141"/>
        <end position="163"/>
    </location>
</feature>
<protein>
    <submittedName>
        <fullName evidence="9">Drug/metabolite transporter (DMT)-like permease</fullName>
    </submittedName>
</protein>
<dbReference type="SUPFAM" id="SSF103481">
    <property type="entry name" value="Multidrug resistance efflux transporter EmrE"/>
    <property type="match status" value="2"/>
</dbReference>
<organism evidence="9 10">
    <name type="scientific">Neobacillus ginsengisoli</name>
    <dbReference type="NCBI Taxonomy" id="904295"/>
    <lineage>
        <taxon>Bacteria</taxon>
        <taxon>Bacillati</taxon>
        <taxon>Bacillota</taxon>
        <taxon>Bacilli</taxon>
        <taxon>Bacillales</taxon>
        <taxon>Bacillaceae</taxon>
        <taxon>Neobacillus</taxon>
    </lineage>
</organism>
<dbReference type="PANTHER" id="PTHR32322:SF18">
    <property type="entry name" value="S-ADENOSYLMETHIONINE_S-ADENOSYLHOMOCYSTEINE TRANSPORTER"/>
    <property type="match status" value="1"/>
</dbReference>
<evidence type="ECO:0000313" key="10">
    <source>
        <dbReference type="Proteomes" id="UP001224122"/>
    </source>
</evidence>
<sequence length="243" mass="26799">MLLCCAGLIGLVANQIFLFTGLKYSTATNASLIFNMSPLITAALAGVILKEKITRQMIIGSFIAIIGLYFVLSVKGQFVFGMGDLLLPGATTTFSFNLIFVRLLSKRLSPFIITSYSFFIGAIIYDPFILIGTNINWNHSISIWLFAVMSVLIGQGITTMMWNSAMNNLGASRSAIVLNLQPIMTMLLDFLIYQNPLTVKKIFGAVLVFTGILLSTVQIGFIFKKRMGTREKQITEGQIVKKL</sequence>
<feature type="transmembrane region" description="Helical" evidence="7">
    <location>
        <begin position="202"/>
        <end position="223"/>
    </location>
</feature>
<evidence type="ECO:0000256" key="1">
    <source>
        <dbReference type="ARBA" id="ARBA00004651"/>
    </source>
</evidence>